<gene>
    <name evidence="1" type="ORF">NF685_10400</name>
</gene>
<dbReference type="EMBL" id="JAMXQU010000007">
    <property type="protein sequence ID" value="MCO6160437.1"/>
    <property type="molecule type" value="Genomic_DNA"/>
</dbReference>
<protein>
    <submittedName>
        <fullName evidence="1">DUF2125 domain-containing protein</fullName>
    </submittedName>
</protein>
<dbReference type="Proteomes" id="UP001523401">
    <property type="component" value="Unassembled WGS sequence"/>
</dbReference>
<comment type="caution">
    <text evidence="1">The sequence shown here is derived from an EMBL/GenBank/DDBJ whole genome shotgun (WGS) entry which is preliminary data.</text>
</comment>
<dbReference type="Pfam" id="PF09898">
    <property type="entry name" value="DUF2125"/>
    <property type="match status" value="1"/>
</dbReference>
<dbReference type="InterPro" id="IPR018666">
    <property type="entry name" value="DUF2125"/>
</dbReference>
<sequence length="346" mass="37682">MRKGLFFPLLGVTGLLLATLVYDAFLVTRLDQRLDALPPALKTKGWTLVWAEKSRHWGLTGERLDLIRPVLSDANGQGWAVERLTLHARLLHPGSFSFVTDGTQILRPGTRPEMHAETHSGERTLLTAGKSRGVVSPTGHSLTVHTDVATFSNPPLGGIDAIVLRAVTARVVLNTQTAPDAPDWVVDLTAGSFLPELSPERDTSGLTGKISPLLAALPAPEHFHLILVALRRVEAENALDKSHERYLIQEASFHLGPLSCVARGKISDDGSGSIWVELQGLRAFSHAWLAAIPETVRANPDYSRLLASIDEQTARIPDRLSLPLPIDGYDISLQNHVSAIIRAHSR</sequence>
<keyword evidence="2" id="KW-1185">Reference proteome</keyword>
<reference evidence="1 2" key="1">
    <citation type="submission" date="2022-06" db="EMBL/GenBank/DDBJ databases">
        <title>Whole-genome of Asaia lannensis strain LMG 27011T.</title>
        <authorList>
            <person name="Sombolestani A."/>
        </authorList>
    </citation>
    <scope>NUCLEOTIDE SEQUENCE [LARGE SCALE GENOMIC DNA]</scope>
    <source>
        <strain evidence="1 2">NBRC 102526</strain>
    </source>
</reference>
<proteinExistence type="predicted"/>
<dbReference type="RefSeq" id="WP_222546981.1">
    <property type="nucleotide sequence ID" value="NZ_BAPW01000015.1"/>
</dbReference>
<evidence type="ECO:0000313" key="1">
    <source>
        <dbReference type="EMBL" id="MCO6160437.1"/>
    </source>
</evidence>
<accession>A0ABT1CHV5</accession>
<evidence type="ECO:0000313" key="2">
    <source>
        <dbReference type="Proteomes" id="UP001523401"/>
    </source>
</evidence>
<name>A0ABT1CHV5_9PROT</name>
<organism evidence="1 2">
    <name type="scientific">Asaia lannensis NBRC 102526</name>
    <dbReference type="NCBI Taxonomy" id="1307926"/>
    <lineage>
        <taxon>Bacteria</taxon>
        <taxon>Pseudomonadati</taxon>
        <taxon>Pseudomonadota</taxon>
        <taxon>Alphaproteobacteria</taxon>
        <taxon>Acetobacterales</taxon>
        <taxon>Acetobacteraceae</taxon>
        <taxon>Asaia</taxon>
    </lineage>
</organism>